<keyword evidence="2" id="KW-1003">Cell membrane</keyword>
<name>A0A5C8V8F1_9FLAO</name>
<evidence type="ECO:0000256" key="3">
    <source>
        <dbReference type="ARBA" id="ARBA00022676"/>
    </source>
</evidence>
<evidence type="ECO:0000259" key="9">
    <source>
        <dbReference type="Pfam" id="PF13231"/>
    </source>
</evidence>
<dbReference type="InterPro" id="IPR038731">
    <property type="entry name" value="RgtA/B/C-like"/>
</dbReference>
<evidence type="ECO:0000256" key="8">
    <source>
        <dbReference type="SAM" id="Phobius"/>
    </source>
</evidence>
<dbReference type="AlphaFoldDB" id="A0A5C8V8F1"/>
<dbReference type="EMBL" id="VRUR01000001">
    <property type="protein sequence ID" value="TXN38001.1"/>
    <property type="molecule type" value="Genomic_DNA"/>
</dbReference>
<accession>A0A5C8V8F1</accession>
<proteinExistence type="predicted"/>
<keyword evidence="3" id="KW-0328">Glycosyltransferase</keyword>
<comment type="subcellular location">
    <subcellularLocation>
        <location evidence="1">Cell membrane</location>
        <topology evidence="1">Multi-pass membrane protein</topology>
    </subcellularLocation>
</comment>
<feature type="transmembrane region" description="Helical" evidence="8">
    <location>
        <begin position="314"/>
        <end position="333"/>
    </location>
</feature>
<evidence type="ECO:0000256" key="1">
    <source>
        <dbReference type="ARBA" id="ARBA00004651"/>
    </source>
</evidence>
<dbReference type="InterPro" id="IPR050297">
    <property type="entry name" value="LipidA_mod_glycosyltrf_83"/>
</dbReference>
<feature type="transmembrane region" description="Helical" evidence="8">
    <location>
        <begin position="78"/>
        <end position="110"/>
    </location>
</feature>
<gene>
    <name evidence="10" type="ORF">FVB32_06830</name>
</gene>
<feature type="transmembrane region" description="Helical" evidence="8">
    <location>
        <begin position="214"/>
        <end position="234"/>
    </location>
</feature>
<evidence type="ECO:0000256" key="2">
    <source>
        <dbReference type="ARBA" id="ARBA00022475"/>
    </source>
</evidence>
<sequence>MSKVLKNITSFLNPNYQNLNWRTVFLALFLIAFFIRFPFFFRDYVDRDESTFIIMAQSWVDGHLPYTQLWDLKPPMTFLFFALIIKVFGKSFIAIRFFGVILVALTALFTYGIGRWATSQKVSFWCSVFCVFLLSLFGSLQGVMSEHICTLFFVIGVYLLLSKESRGWYFAIGILFGLSVMSKLNMAYPLLSLAIYLTWGALAKRQFWHNFQRLVFMGIGFAVLLALTATPYYLQGEITTWWESIFEAPLAYSGSKQHSVIKTLPFVFVILGLLYAGFASKVIDFKSKPLQLLTVITIGILLSFMQAGKVNGHYLIQLYPFILIAAGIAISKLPLIKKKYTAIIVFLFVLLPAEAYVEYVNIISNKIEKGTFFNGEGIDVPKYIIENEIETKNIFFTEYHIGYWVLDETPPTKAATHPSSITREELFPFMKNPRKTGIEELHYILEEIRPKTIIARKGKKIFDKKLEDFNSYIDNYLEKHYKLIKTIDRGLIYQRL</sequence>
<evidence type="ECO:0000313" key="11">
    <source>
        <dbReference type="Proteomes" id="UP000321456"/>
    </source>
</evidence>
<keyword evidence="5 8" id="KW-0812">Transmembrane</keyword>
<comment type="caution">
    <text evidence="10">The sequence shown here is derived from an EMBL/GenBank/DDBJ whole genome shotgun (WGS) entry which is preliminary data.</text>
</comment>
<feature type="transmembrane region" description="Helical" evidence="8">
    <location>
        <begin position="290"/>
        <end position="308"/>
    </location>
</feature>
<feature type="domain" description="Glycosyltransferase RgtA/B/C/D-like" evidence="9">
    <location>
        <begin position="73"/>
        <end position="224"/>
    </location>
</feature>
<evidence type="ECO:0000256" key="5">
    <source>
        <dbReference type="ARBA" id="ARBA00022692"/>
    </source>
</evidence>
<dbReference type="Proteomes" id="UP000321456">
    <property type="component" value="Unassembled WGS sequence"/>
</dbReference>
<keyword evidence="11" id="KW-1185">Reference proteome</keyword>
<reference evidence="10 11" key="1">
    <citation type="submission" date="2019-08" db="EMBL/GenBank/DDBJ databases">
        <title>Professor.</title>
        <authorList>
            <person name="Park J.S."/>
        </authorList>
    </citation>
    <scope>NUCLEOTIDE SEQUENCE [LARGE SCALE GENOMIC DNA]</scope>
    <source>
        <strain evidence="10 11">176CP5-101</strain>
    </source>
</reference>
<feature type="transmembrane region" description="Helical" evidence="8">
    <location>
        <begin position="168"/>
        <end position="184"/>
    </location>
</feature>
<keyword evidence="4 10" id="KW-0808">Transferase</keyword>
<feature type="transmembrane region" description="Helical" evidence="8">
    <location>
        <begin position="340"/>
        <end position="357"/>
    </location>
</feature>
<evidence type="ECO:0000256" key="4">
    <source>
        <dbReference type="ARBA" id="ARBA00022679"/>
    </source>
</evidence>
<dbReference type="Pfam" id="PF13231">
    <property type="entry name" value="PMT_2"/>
    <property type="match status" value="1"/>
</dbReference>
<dbReference type="GO" id="GO:0005886">
    <property type="term" value="C:plasma membrane"/>
    <property type="evidence" value="ECO:0007669"/>
    <property type="project" value="UniProtKB-SubCell"/>
</dbReference>
<organism evidence="10 11">
    <name type="scientific">Flagellimonas hymeniacidonis</name>
    <dbReference type="NCBI Taxonomy" id="2603628"/>
    <lineage>
        <taxon>Bacteria</taxon>
        <taxon>Pseudomonadati</taxon>
        <taxon>Bacteroidota</taxon>
        <taxon>Flavobacteriia</taxon>
        <taxon>Flavobacteriales</taxon>
        <taxon>Flavobacteriaceae</taxon>
        <taxon>Flagellimonas</taxon>
    </lineage>
</organism>
<feature type="transmembrane region" description="Helical" evidence="8">
    <location>
        <begin position="259"/>
        <end position="278"/>
    </location>
</feature>
<dbReference type="GO" id="GO:0016763">
    <property type="term" value="F:pentosyltransferase activity"/>
    <property type="evidence" value="ECO:0007669"/>
    <property type="project" value="TreeGrafter"/>
</dbReference>
<dbReference type="PANTHER" id="PTHR33908">
    <property type="entry name" value="MANNOSYLTRANSFERASE YKCB-RELATED"/>
    <property type="match status" value="1"/>
</dbReference>
<keyword evidence="7 8" id="KW-0472">Membrane</keyword>
<protein>
    <submittedName>
        <fullName evidence="10">Phospholipid carrier-dependent glycosyltransferase</fullName>
    </submittedName>
</protein>
<feature type="transmembrane region" description="Helical" evidence="8">
    <location>
        <begin position="21"/>
        <end position="41"/>
    </location>
</feature>
<evidence type="ECO:0000256" key="6">
    <source>
        <dbReference type="ARBA" id="ARBA00022989"/>
    </source>
</evidence>
<evidence type="ECO:0000313" key="10">
    <source>
        <dbReference type="EMBL" id="TXN38001.1"/>
    </source>
</evidence>
<dbReference type="GO" id="GO:0009103">
    <property type="term" value="P:lipopolysaccharide biosynthetic process"/>
    <property type="evidence" value="ECO:0007669"/>
    <property type="project" value="UniProtKB-ARBA"/>
</dbReference>
<evidence type="ECO:0000256" key="7">
    <source>
        <dbReference type="ARBA" id="ARBA00023136"/>
    </source>
</evidence>
<dbReference type="PANTHER" id="PTHR33908:SF11">
    <property type="entry name" value="MEMBRANE PROTEIN"/>
    <property type="match status" value="1"/>
</dbReference>
<keyword evidence="6 8" id="KW-1133">Transmembrane helix</keyword>
<feature type="transmembrane region" description="Helical" evidence="8">
    <location>
        <begin position="122"/>
        <end position="138"/>
    </location>
</feature>